<comment type="caution">
    <text evidence="1">The sequence shown here is derived from an EMBL/GenBank/DDBJ whole genome shotgun (WGS) entry which is preliminary data.</text>
</comment>
<organism evidence="1 2">
    <name type="scientific">Mucilaginibacter gynuensis</name>
    <dbReference type="NCBI Taxonomy" id="1302236"/>
    <lineage>
        <taxon>Bacteria</taxon>
        <taxon>Pseudomonadati</taxon>
        <taxon>Bacteroidota</taxon>
        <taxon>Sphingobacteriia</taxon>
        <taxon>Sphingobacteriales</taxon>
        <taxon>Sphingobacteriaceae</taxon>
        <taxon>Mucilaginibacter</taxon>
    </lineage>
</organism>
<keyword evidence="2" id="KW-1185">Reference proteome</keyword>
<gene>
    <name evidence="1" type="ORF">GCM10023149_39590</name>
</gene>
<dbReference type="EMBL" id="BAABFT010000013">
    <property type="protein sequence ID" value="GAA4333044.1"/>
    <property type="molecule type" value="Genomic_DNA"/>
</dbReference>
<sequence length="108" mass="12111">MINPVTFTVISPDGSERKLIIEPVIERSAGEQVHATGVYKLYKSAFDDKTILFTEPLEIGKENNDLADASNPDYLGKITTESNAKWHYEGDLLSHEEQQQVVDYIANV</sequence>
<reference evidence="2" key="1">
    <citation type="journal article" date="2019" name="Int. J. Syst. Evol. Microbiol.">
        <title>The Global Catalogue of Microorganisms (GCM) 10K type strain sequencing project: providing services to taxonomists for standard genome sequencing and annotation.</title>
        <authorList>
            <consortium name="The Broad Institute Genomics Platform"/>
            <consortium name="The Broad Institute Genome Sequencing Center for Infectious Disease"/>
            <person name="Wu L."/>
            <person name="Ma J."/>
        </authorList>
    </citation>
    <scope>NUCLEOTIDE SEQUENCE [LARGE SCALE GENOMIC DNA]</scope>
    <source>
        <strain evidence="2">JCM 17705</strain>
    </source>
</reference>
<accession>A0ABP8H2B2</accession>
<evidence type="ECO:0000313" key="1">
    <source>
        <dbReference type="EMBL" id="GAA4333044.1"/>
    </source>
</evidence>
<protein>
    <submittedName>
        <fullName evidence="1">Uncharacterized protein</fullName>
    </submittedName>
</protein>
<dbReference type="Proteomes" id="UP001500582">
    <property type="component" value="Unassembled WGS sequence"/>
</dbReference>
<name>A0ABP8H2B2_9SPHI</name>
<proteinExistence type="predicted"/>
<evidence type="ECO:0000313" key="2">
    <source>
        <dbReference type="Proteomes" id="UP001500582"/>
    </source>
</evidence>
<dbReference type="RefSeq" id="WP_345212907.1">
    <property type="nucleotide sequence ID" value="NZ_BAABFT010000013.1"/>
</dbReference>